<feature type="compositionally biased region" description="Basic and acidic residues" evidence="1">
    <location>
        <begin position="130"/>
        <end position="150"/>
    </location>
</feature>
<keyword evidence="2" id="KW-0812">Transmembrane</keyword>
<dbReference type="AlphaFoldDB" id="A0A0C2F4K6"/>
<proteinExistence type="predicted"/>
<dbReference type="Pfam" id="PF06761">
    <property type="entry name" value="IcmF-related"/>
    <property type="match status" value="1"/>
</dbReference>
<reference evidence="6 7" key="1">
    <citation type="submission" date="2015-01" db="EMBL/GenBank/DDBJ databases">
        <title>Complete genome of Pseudomonas batumici UCM B-321 producer of the batumin antibiotic with strong antistaphilococcal and potential anticancer activity.</title>
        <authorList>
            <person name="Klochko V.V."/>
            <person name="Zelena L.B."/>
            <person name="Elena K.A."/>
            <person name="Reva O.N."/>
        </authorList>
    </citation>
    <scope>NUCLEOTIDE SEQUENCE [LARGE SCALE GENOMIC DNA]</scope>
    <source>
        <strain evidence="6 7">UCM B-321</strain>
    </source>
</reference>
<dbReference type="PANTHER" id="PTHR36153:SF1">
    <property type="entry name" value="TYPE VI SECRETION SYSTEM COMPONENT TSSM1"/>
    <property type="match status" value="1"/>
</dbReference>
<dbReference type="Proteomes" id="UP000031535">
    <property type="component" value="Unassembled WGS sequence"/>
</dbReference>
<feature type="domain" description="Type VI secretion system component TssM1 N-terminal" evidence="5">
    <location>
        <begin position="176"/>
        <end position="350"/>
    </location>
</feature>
<keyword evidence="2" id="KW-1133">Transmembrane helix</keyword>
<evidence type="ECO:0000259" key="3">
    <source>
        <dbReference type="Pfam" id="PF06744"/>
    </source>
</evidence>
<evidence type="ECO:0000256" key="1">
    <source>
        <dbReference type="SAM" id="MobiDB-lite"/>
    </source>
</evidence>
<gene>
    <name evidence="6" type="ORF">UCMB321_0365</name>
</gene>
<name>A0A0C2F4K6_9PSED</name>
<keyword evidence="7" id="KW-1185">Reference proteome</keyword>
<evidence type="ECO:0000313" key="7">
    <source>
        <dbReference type="Proteomes" id="UP000031535"/>
    </source>
</evidence>
<evidence type="ECO:0000259" key="5">
    <source>
        <dbReference type="Pfam" id="PF14331"/>
    </source>
</evidence>
<keyword evidence="2" id="KW-0472">Membrane</keyword>
<feature type="domain" description="Type VI secretion system IcmF C-terminal" evidence="3">
    <location>
        <begin position="964"/>
        <end position="1068"/>
    </location>
</feature>
<feature type="region of interest" description="Disordered" evidence="1">
    <location>
        <begin position="128"/>
        <end position="150"/>
    </location>
</feature>
<dbReference type="STRING" id="226910.UCMB321_0365"/>
<organism evidence="6 7">
    <name type="scientific">Pseudomonas batumici</name>
    <dbReference type="NCBI Taxonomy" id="226910"/>
    <lineage>
        <taxon>Bacteria</taxon>
        <taxon>Pseudomonadati</taxon>
        <taxon>Pseudomonadota</taxon>
        <taxon>Gammaproteobacteria</taxon>
        <taxon>Pseudomonadales</taxon>
        <taxon>Pseudomonadaceae</taxon>
        <taxon>Pseudomonas</taxon>
    </lineage>
</organism>
<feature type="domain" description="IcmF-related" evidence="4">
    <location>
        <begin position="475"/>
        <end position="744"/>
    </location>
</feature>
<evidence type="ECO:0000259" key="4">
    <source>
        <dbReference type="Pfam" id="PF06761"/>
    </source>
</evidence>
<protein>
    <recommendedName>
        <fullName evidence="8">IcmF-related protein</fullName>
    </recommendedName>
</protein>
<evidence type="ECO:0008006" key="8">
    <source>
        <dbReference type="Google" id="ProtNLM"/>
    </source>
</evidence>
<feature type="transmembrane region" description="Helical" evidence="2">
    <location>
        <begin position="47"/>
        <end position="65"/>
    </location>
</feature>
<dbReference type="PATRIC" id="fig|226910.6.peg.366"/>
<sequence>MFLRLLKNLLRALPLTAGLYLLTLLVRSQGPRLSIDGVAPLAHDWQQWLLLVPLYLCGLVFLWWARRRRKRRELLQAEAAQLALQALEQPGARERRLRERLERWRLEGQASASGPVFLLLGGAGAGKRSLMGEKGRRARGGDESPPDDVHPGRVGAFSVMAVSAALLTQADPECVRLWRCLLDELKRSRRHGLGVAGAVLVLNAVHLLRLAPAARDAQALILRARLEELAAQFGHGLSVQVIVTHCDRLPGFEPSLLALPTEQRDLALAFVRGRNRQNLAGLAERVVGLFATLQDGLPERLQKEVQTSARVQLYGFARLWRQFGEILQPYLQTAFFEQPRVSQVHLQSLRCSGHLRVEPGTRAATQRLVRCLQQSRRHTRWPAFLPPGAGGRRWLLALGAAALVMLLAALLGNSYWQQTRQLQWLAEQQALLAALPASAAGTGLTPALLERLARFRSLAYPSTDGWPQPAFWSSEYQRLLDHTHGLYQRALLDEWLPGVVQVLQRPAPDGLYSESQERLRFYLMLGGQGRFESAAFEDWLSAQVQGDLGQALAPEQREQLQGHVQALIPLLAQGPVLSVDSQWVERVRRQLRSEPQQQRLYARLSATLASADAEDFSVVAASGSEGLLSLARRSGEPLNRGVPARFSPKGYEQLRVRLPLLVAEALKDEDWVMGPGLRLDAATLHNEVSALYTRDYIRHWEQFFADLRLVGLDQPESLALRLERLSRADSALFSLLRAAGRETRLGLSEAPQRLVDRARQQVSSLASSLSSDLAKTLPGTLAAEEHPVNRHFAALRQLTEGTAAPLEGLREALAQATIYLQAREQSLAMGLPSPPVDSLEPLKRQIDGLPPMLQPLFADIVGVARQHLRQQTVATVGASLDRQLGPECSRLLAQRYPFDPQAREQLSLADFNRLFAPSGLLQDFQQRHPDTALLEGAPAAQFQRAEQIRRAFFPGTSDVARVDFELSPVTMDENIAQVRLTLDELQLDYAHGPIRPSLFTWPTRALGSQLKMVVTLIDGRTLVRSAEGPWAWFRFMEQGRLGPAPSGEGYWLTLNFEAFEVVLQLRSASLDHPFGRKILSDFRCPSTG</sequence>
<dbReference type="EMBL" id="JXDG01000003">
    <property type="protein sequence ID" value="KIH85998.1"/>
    <property type="molecule type" value="Genomic_DNA"/>
</dbReference>
<accession>A0A0C2F4K6</accession>
<dbReference type="Pfam" id="PF14331">
    <property type="entry name" value="IcmF-related_N"/>
    <property type="match status" value="1"/>
</dbReference>
<dbReference type="InterPro" id="IPR009612">
    <property type="entry name" value="IcmF-rel"/>
</dbReference>
<dbReference type="RefSeq" id="WP_052451042.1">
    <property type="nucleotide sequence ID" value="NZ_JXDG01000003.1"/>
</dbReference>
<dbReference type="InterPro" id="IPR010623">
    <property type="entry name" value="IcmF_C"/>
</dbReference>
<dbReference type="Pfam" id="PF06744">
    <property type="entry name" value="IcmF_C"/>
    <property type="match status" value="1"/>
</dbReference>
<feature type="transmembrane region" description="Helical" evidence="2">
    <location>
        <begin position="394"/>
        <end position="416"/>
    </location>
</feature>
<dbReference type="InterPro" id="IPR025743">
    <property type="entry name" value="TssM1_N"/>
</dbReference>
<dbReference type="PANTHER" id="PTHR36153">
    <property type="entry name" value="INNER MEMBRANE PROTEIN-RELATED"/>
    <property type="match status" value="1"/>
</dbReference>
<dbReference type="InterPro" id="IPR053156">
    <property type="entry name" value="T6SS_TssM-like"/>
</dbReference>
<comment type="caution">
    <text evidence="6">The sequence shown here is derived from an EMBL/GenBank/DDBJ whole genome shotgun (WGS) entry which is preliminary data.</text>
</comment>
<evidence type="ECO:0000256" key="2">
    <source>
        <dbReference type="SAM" id="Phobius"/>
    </source>
</evidence>
<evidence type="ECO:0000313" key="6">
    <source>
        <dbReference type="EMBL" id="KIH85998.1"/>
    </source>
</evidence>